<dbReference type="InterPro" id="IPR019692">
    <property type="entry name" value="CFP-6_PH"/>
</dbReference>
<organism evidence="3 4">
    <name type="scientific">Trujillonella endophytica</name>
    <dbReference type="NCBI Taxonomy" id="673521"/>
    <lineage>
        <taxon>Bacteria</taxon>
        <taxon>Bacillati</taxon>
        <taxon>Actinomycetota</taxon>
        <taxon>Actinomycetes</taxon>
        <taxon>Geodermatophilales</taxon>
        <taxon>Geodermatophilaceae</taxon>
        <taxon>Trujillonella</taxon>
    </lineage>
</organism>
<feature type="domain" description="Low molecular weight protein antigen 6 PH" evidence="2">
    <location>
        <begin position="53"/>
        <end position="134"/>
    </location>
</feature>
<dbReference type="AlphaFoldDB" id="A0A1H8VBC3"/>
<gene>
    <name evidence="3" type="ORF">SAMN05660991_03420</name>
</gene>
<dbReference type="STRING" id="673521.SAMN05660991_03420"/>
<keyword evidence="1" id="KW-1133">Transmembrane helix</keyword>
<name>A0A1H8VBC3_9ACTN</name>
<proteinExistence type="predicted"/>
<keyword evidence="1" id="KW-0472">Membrane</keyword>
<accession>A0A1H8VBC3</accession>
<evidence type="ECO:0000259" key="2">
    <source>
        <dbReference type="Pfam" id="PF10756"/>
    </source>
</evidence>
<evidence type="ECO:0000313" key="4">
    <source>
        <dbReference type="Proteomes" id="UP000198960"/>
    </source>
</evidence>
<evidence type="ECO:0000313" key="3">
    <source>
        <dbReference type="EMBL" id="SEP12772.1"/>
    </source>
</evidence>
<dbReference type="Proteomes" id="UP000198960">
    <property type="component" value="Unassembled WGS sequence"/>
</dbReference>
<feature type="transmembrane region" description="Helical" evidence="1">
    <location>
        <begin position="33"/>
        <end position="51"/>
    </location>
</feature>
<dbReference type="RefSeq" id="WP_091946083.1">
    <property type="nucleotide sequence ID" value="NZ_FOEE01000011.1"/>
</dbReference>
<reference evidence="4" key="1">
    <citation type="submission" date="2016-10" db="EMBL/GenBank/DDBJ databases">
        <authorList>
            <person name="Varghese N."/>
            <person name="Submissions S."/>
        </authorList>
    </citation>
    <scope>NUCLEOTIDE SEQUENCE [LARGE SCALE GENOMIC DNA]</scope>
    <source>
        <strain evidence="4">DSM 45413</strain>
    </source>
</reference>
<keyword evidence="4" id="KW-1185">Reference proteome</keyword>
<dbReference type="EMBL" id="FOEE01000011">
    <property type="protein sequence ID" value="SEP12772.1"/>
    <property type="molecule type" value="Genomic_DNA"/>
</dbReference>
<dbReference type="OrthoDB" id="3213712at2"/>
<protein>
    <submittedName>
        <fullName evidence="3">PH domain-containing protein</fullName>
    </submittedName>
</protein>
<dbReference type="Pfam" id="PF10756">
    <property type="entry name" value="bPH_6"/>
    <property type="match status" value="1"/>
</dbReference>
<sequence length="135" mass="14052">MQWSARPGTALALAGAGVALGTAALLLEPVGRVLVGAAAALLLVLAARSALLRPRLSAEAGGVVVRRLTGRVRLPWAQLRVRVRETRRAGLRSQLLELDTAAGSDDAGVLVLLGRWELGADPADVARALEARRPA</sequence>
<evidence type="ECO:0000256" key="1">
    <source>
        <dbReference type="SAM" id="Phobius"/>
    </source>
</evidence>
<keyword evidence="1" id="KW-0812">Transmembrane</keyword>